<keyword evidence="3" id="KW-1185">Reference proteome</keyword>
<feature type="region of interest" description="Disordered" evidence="1">
    <location>
        <begin position="594"/>
        <end position="661"/>
    </location>
</feature>
<dbReference type="InParanoid" id="F4WBS2"/>
<evidence type="ECO:0000256" key="1">
    <source>
        <dbReference type="SAM" id="MobiDB-lite"/>
    </source>
</evidence>
<feature type="compositionally biased region" description="Polar residues" evidence="1">
    <location>
        <begin position="597"/>
        <end position="606"/>
    </location>
</feature>
<gene>
    <name evidence="2" type="ORF">G5I_02993</name>
</gene>
<organism evidence="3">
    <name type="scientific">Acromyrmex echinatior</name>
    <name type="common">Panamanian leafcutter ant</name>
    <name type="synonym">Acromyrmex octospinosus echinatior</name>
    <dbReference type="NCBI Taxonomy" id="103372"/>
    <lineage>
        <taxon>Eukaryota</taxon>
        <taxon>Metazoa</taxon>
        <taxon>Ecdysozoa</taxon>
        <taxon>Arthropoda</taxon>
        <taxon>Hexapoda</taxon>
        <taxon>Insecta</taxon>
        <taxon>Pterygota</taxon>
        <taxon>Neoptera</taxon>
        <taxon>Endopterygota</taxon>
        <taxon>Hymenoptera</taxon>
        <taxon>Apocrita</taxon>
        <taxon>Aculeata</taxon>
        <taxon>Formicoidea</taxon>
        <taxon>Formicidae</taxon>
        <taxon>Myrmicinae</taxon>
        <taxon>Acromyrmex</taxon>
    </lineage>
</organism>
<reference evidence="2" key="1">
    <citation type="submission" date="2011-02" db="EMBL/GenBank/DDBJ databases">
        <title>The genome of the leaf-cutting ant Acromyrmex echinatior suggests key adaptations to social evolution and fungus farming.</title>
        <authorList>
            <person name="Nygaard S."/>
            <person name="Zhang G."/>
        </authorList>
    </citation>
    <scope>NUCLEOTIDE SEQUENCE</scope>
</reference>
<feature type="region of interest" description="Disordered" evidence="1">
    <location>
        <begin position="417"/>
        <end position="449"/>
    </location>
</feature>
<feature type="compositionally biased region" description="Low complexity" evidence="1">
    <location>
        <begin position="615"/>
        <end position="625"/>
    </location>
</feature>
<sequence>MGDEGRHPRVFVIVGETWLSRDERTRRGDSGRVLSYPFHPFSLSSPKRHRYVGSDRERGIGDSFNPDGPIFGSRMETHVQAGYALHTAPFERVRCGCIPGVCILHLDILLDPLVGTCRSACTSVYGLHAQATDISDIAVLLNNVKTKRDAWGKYFWHFLSLHVRNGKPLASVASRDAWWSSASAALLAKVEKPRAAGHFRPRSCASPPIRVRLHEHAMKAENTHFAVGTRQCSSLQADRLARNRTYRIHRASVNVCPVVPPFSWSAQCAHSGARDSSDNKFYAHRTAPQFILPYPVARNENDVNGASTFIEELTWNKPTLTPRRWLPLQVPRVTTNIDAGNKMTSRDGQRPRGLHGLPMQIEKSMSSCDIVNRFSIGSSPMADSSSRLPIDSPVRLKAETIKACARTTSGYIEMQGETTSAHDNDVADVEDTPSPARRENRAEISGGWSGAERSTGWMAFTIRRILCATHTWPHIPRHGRRYLHPAETRPQNRRENMLKDFSRECQALLPGSRRSSSLSAPPTYSHYRERENIRARAALSHIRLEEEKFQVYSLVPRTEYHPLSLDRCLHTKGEQKEDVREGKEEEMICLDLGVPSHASQPSSTKEAATKRPEISIHSSSLTSTSPRDDYFPPDIPAIRKKRRATRREREETSSVPAKGKC</sequence>
<proteinExistence type="predicted"/>
<accession>F4WBS2</accession>
<dbReference type="Proteomes" id="UP000007755">
    <property type="component" value="Unassembled WGS sequence"/>
</dbReference>
<evidence type="ECO:0000313" key="2">
    <source>
        <dbReference type="EMBL" id="EGI68350.1"/>
    </source>
</evidence>
<protein>
    <submittedName>
        <fullName evidence="2">Uncharacterized protein</fullName>
    </submittedName>
</protein>
<name>F4WBS2_ACREC</name>
<evidence type="ECO:0000313" key="3">
    <source>
        <dbReference type="Proteomes" id="UP000007755"/>
    </source>
</evidence>
<dbReference type="EMBL" id="GL888066">
    <property type="protein sequence ID" value="EGI68350.1"/>
    <property type="molecule type" value="Genomic_DNA"/>
</dbReference>
<dbReference type="AlphaFoldDB" id="F4WBS2"/>